<gene>
    <name evidence="1" type="ORF">M427DRAFT_33710</name>
</gene>
<sequence>MPIFVSVDGELCAVAPSFSGPRAAGFPNFLGAYTSSLEAPVALPSEPDGPGKREMKLTLTGQGTGLALSGAPGLGPRTEGSATLSKWSVDDVSRNITNCERRRGYGWSEGEDGRGGGGAKVALGDNGRLGAAIEWVEGGKRGSFGSILDLLYVGLDAF</sequence>
<protein>
    <submittedName>
        <fullName evidence="1">Uncharacterized protein</fullName>
    </submittedName>
</protein>
<evidence type="ECO:0000313" key="2">
    <source>
        <dbReference type="Proteomes" id="UP000070544"/>
    </source>
</evidence>
<keyword evidence="2" id="KW-1185">Reference proteome</keyword>
<proteinExistence type="predicted"/>
<dbReference type="EMBL" id="KQ965775">
    <property type="protein sequence ID" value="KXS13741.1"/>
    <property type="molecule type" value="Genomic_DNA"/>
</dbReference>
<evidence type="ECO:0000313" key="1">
    <source>
        <dbReference type="EMBL" id="KXS13741.1"/>
    </source>
</evidence>
<organism evidence="1 2">
    <name type="scientific">Gonapodya prolifera (strain JEL478)</name>
    <name type="common">Monoblepharis prolifera</name>
    <dbReference type="NCBI Taxonomy" id="1344416"/>
    <lineage>
        <taxon>Eukaryota</taxon>
        <taxon>Fungi</taxon>
        <taxon>Fungi incertae sedis</taxon>
        <taxon>Chytridiomycota</taxon>
        <taxon>Chytridiomycota incertae sedis</taxon>
        <taxon>Monoblepharidomycetes</taxon>
        <taxon>Monoblepharidales</taxon>
        <taxon>Gonapodyaceae</taxon>
        <taxon>Gonapodya</taxon>
    </lineage>
</organism>
<accession>A0A139AAA7</accession>
<name>A0A139AAA7_GONPJ</name>
<reference evidence="1 2" key="1">
    <citation type="journal article" date="2015" name="Genome Biol. Evol.">
        <title>Phylogenomic analyses indicate that early fungi evolved digesting cell walls of algal ancestors of land plants.</title>
        <authorList>
            <person name="Chang Y."/>
            <person name="Wang S."/>
            <person name="Sekimoto S."/>
            <person name="Aerts A.L."/>
            <person name="Choi C."/>
            <person name="Clum A."/>
            <person name="LaButti K.M."/>
            <person name="Lindquist E.A."/>
            <person name="Yee Ngan C."/>
            <person name="Ohm R.A."/>
            <person name="Salamov A.A."/>
            <person name="Grigoriev I.V."/>
            <person name="Spatafora J.W."/>
            <person name="Berbee M.L."/>
        </authorList>
    </citation>
    <scope>NUCLEOTIDE SEQUENCE [LARGE SCALE GENOMIC DNA]</scope>
    <source>
        <strain evidence="1 2">JEL478</strain>
    </source>
</reference>
<dbReference type="AlphaFoldDB" id="A0A139AAA7"/>
<dbReference type="Proteomes" id="UP000070544">
    <property type="component" value="Unassembled WGS sequence"/>
</dbReference>